<evidence type="ECO:0000313" key="15">
    <source>
        <dbReference type="EMBL" id="MCX2980452.1"/>
    </source>
</evidence>
<dbReference type="SUPFAM" id="SSF56935">
    <property type="entry name" value="Porins"/>
    <property type="match status" value="1"/>
</dbReference>
<keyword evidence="8 12" id="KW-0798">TonB box</keyword>
<evidence type="ECO:0000256" key="6">
    <source>
        <dbReference type="ARBA" id="ARBA00023004"/>
    </source>
</evidence>
<keyword evidence="15" id="KW-0675">Receptor</keyword>
<evidence type="ECO:0000259" key="14">
    <source>
        <dbReference type="Pfam" id="PF07715"/>
    </source>
</evidence>
<dbReference type="PANTHER" id="PTHR32552">
    <property type="entry name" value="FERRICHROME IRON RECEPTOR-RELATED"/>
    <property type="match status" value="1"/>
</dbReference>
<evidence type="ECO:0000256" key="10">
    <source>
        <dbReference type="ARBA" id="ARBA00023237"/>
    </source>
</evidence>
<dbReference type="Proteomes" id="UP001143362">
    <property type="component" value="Unassembled WGS sequence"/>
</dbReference>
<evidence type="ECO:0000256" key="12">
    <source>
        <dbReference type="RuleBase" id="RU003357"/>
    </source>
</evidence>
<comment type="subcellular location">
    <subcellularLocation>
        <location evidence="1 11">Cell outer membrane</location>
        <topology evidence="1 11">Multi-pass membrane protein</topology>
    </subcellularLocation>
</comment>
<dbReference type="InterPro" id="IPR012910">
    <property type="entry name" value="Plug_dom"/>
</dbReference>
<dbReference type="Pfam" id="PF00593">
    <property type="entry name" value="TonB_dep_Rec_b-barrel"/>
    <property type="match status" value="1"/>
</dbReference>
<evidence type="ECO:0000256" key="4">
    <source>
        <dbReference type="ARBA" id="ARBA00022496"/>
    </source>
</evidence>
<dbReference type="InterPro" id="IPR039426">
    <property type="entry name" value="TonB-dep_rcpt-like"/>
</dbReference>
<gene>
    <name evidence="15" type="ORF">EYC98_06140</name>
</gene>
<dbReference type="Pfam" id="PF07715">
    <property type="entry name" value="Plug"/>
    <property type="match status" value="1"/>
</dbReference>
<dbReference type="InterPro" id="IPR036942">
    <property type="entry name" value="Beta-barrel_TonB_sf"/>
</dbReference>
<keyword evidence="4" id="KW-0410">Iron transport</keyword>
<keyword evidence="6" id="KW-0408">Iron</keyword>
<organism evidence="15 16">
    <name type="scientific">Candidatus Litorirhabdus singularis</name>
    <dbReference type="NCBI Taxonomy" id="2518993"/>
    <lineage>
        <taxon>Bacteria</taxon>
        <taxon>Pseudomonadati</taxon>
        <taxon>Pseudomonadota</taxon>
        <taxon>Gammaproteobacteria</taxon>
        <taxon>Cellvibrionales</taxon>
        <taxon>Halieaceae</taxon>
        <taxon>Candidatus Litorirhabdus</taxon>
    </lineage>
</organism>
<evidence type="ECO:0000256" key="7">
    <source>
        <dbReference type="ARBA" id="ARBA00023065"/>
    </source>
</evidence>
<proteinExistence type="inferred from homology"/>
<dbReference type="PROSITE" id="PS52016">
    <property type="entry name" value="TONB_DEPENDENT_REC_3"/>
    <property type="match status" value="1"/>
</dbReference>
<dbReference type="InterPro" id="IPR000531">
    <property type="entry name" value="Beta-barrel_TonB"/>
</dbReference>
<keyword evidence="7" id="KW-0406">Ion transport</keyword>
<evidence type="ECO:0000313" key="16">
    <source>
        <dbReference type="Proteomes" id="UP001143362"/>
    </source>
</evidence>
<evidence type="ECO:0000256" key="8">
    <source>
        <dbReference type="ARBA" id="ARBA00023077"/>
    </source>
</evidence>
<evidence type="ECO:0000256" key="1">
    <source>
        <dbReference type="ARBA" id="ARBA00004571"/>
    </source>
</evidence>
<keyword evidence="5 11" id="KW-0812">Transmembrane</keyword>
<feature type="domain" description="TonB-dependent receptor-like beta-barrel" evidence="13">
    <location>
        <begin position="284"/>
        <end position="746"/>
    </location>
</feature>
<evidence type="ECO:0000256" key="3">
    <source>
        <dbReference type="ARBA" id="ARBA00022452"/>
    </source>
</evidence>
<accession>A0ABT3TDS3</accession>
<evidence type="ECO:0000256" key="11">
    <source>
        <dbReference type="PROSITE-ProRule" id="PRU01360"/>
    </source>
</evidence>
<keyword evidence="16" id="KW-1185">Reference proteome</keyword>
<evidence type="ECO:0000256" key="5">
    <source>
        <dbReference type="ARBA" id="ARBA00022692"/>
    </source>
</evidence>
<protein>
    <submittedName>
        <fullName evidence="15">TonB-dependent receptor</fullName>
    </submittedName>
</protein>
<evidence type="ECO:0000259" key="13">
    <source>
        <dbReference type="Pfam" id="PF00593"/>
    </source>
</evidence>
<feature type="domain" description="TonB-dependent receptor plug" evidence="14">
    <location>
        <begin position="11"/>
        <end position="117"/>
    </location>
</feature>
<comment type="caution">
    <text evidence="15">The sequence shown here is derived from an EMBL/GenBank/DDBJ whole genome shotgun (WGS) entry which is preliminary data.</text>
</comment>
<dbReference type="EMBL" id="SHNN01000001">
    <property type="protein sequence ID" value="MCX2980452.1"/>
    <property type="molecule type" value="Genomic_DNA"/>
</dbReference>
<reference evidence="15" key="1">
    <citation type="submission" date="2019-02" db="EMBL/GenBank/DDBJ databases">
        <authorList>
            <person name="Li S.-H."/>
        </authorList>
    </citation>
    <scope>NUCLEOTIDE SEQUENCE</scope>
    <source>
        <strain evidence="15">IMCC14734</strain>
    </source>
</reference>
<keyword evidence="2 11" id="KW-0813">Transport</keyword>
<comment type="similarity">
    <text evidence="11 12">Belongs to the TonB-dependent receptor family.</text>
</comment>
<dbReference type="Gene3D" id="2.40.170.20">
    <property type="entry name" value="TonB-dependent receptor, beta-barrel domain"/>
    <property type="match status" value="1"/>
</dbReference>
<name>A0ABT3TDS3_9GAMM</name>
<keyword evidence="9 11" id="KW-0472">Membrane</keyword>
<keyword evidence="3 11" id="KW-1134">Transmembrane beta strand</keyword>
<keyword evidence="10 11" id="KW-0998">Cell outer membrane</keyword>
<evidence type="ECO:0000256" key="2">
    <source>
        <dbReference type="ARBA" id="ARBA00022448"/>
    </source>
</evidence>
<sequence>MVTARRMEESLQDVPASISVLTEDDLRRSGVDSVERVIGLTPGVSIVTNTAEVGDTQINIRGINGARDAENSVALVVDGILKTNTAQVAQMHGQLTQTEILKGPQGAYYGRNAAAGAIVMTTKKPGDEFTGDVKVQAGEESTFGATAVFDGPLGDKAGFVLFGDYFETDGHFRNKGPTPGSQGATVDAVENTTVGGRLLFTPSDTSEIDIKARYAKFEGSALKFNPVFHLPTFALPPGSPLFDEDVNDHNYDFIGNIKPENTQDSAEVSIKGTWELSDYTLTAWGLYSDVDQEWLADSTAATFYRFELQDSCTETREALAGEGYQLPAPQFLAADPFVSVFGPFGPSTCDGTQYQARSQTDFSAEIRLASNLDGAFNWSAGAYFLEMERDTSVSIAEDQGQGGIMNAYNAPDTTNPTSLMFADSFDTSVYAVFGSIDYDITDALLLSVALRYDREEREVSSNVPNVNDPATGNPINPGLPAVGMIPDADNTYEEWQPKISVAYALSDDWNLYGNWGVGFKAGGFNNQGSEALLDANFNALLGSGLNIGDEYDKETSSAFEVGAKGTLADGAVSFEIAAYYTEVTDMQFFEFFTGQFGLLRVVSNIDEVEILGAETSLAWSVSDAWTLFGSAAFNDSEIIDNSSRPGTEGNKSPYTAEYTVNLGVQYVAPLANDLELSFRADLRTTGPTWFHTVQENQVRTTFDLFFPGAGTADYSQTRRDTYSTLDMRLELATYDSWRVALYGLNVTDEDILSEVIPSAEFGGSFVAPGSGRVLGVELGYRF</sequence>
<dbReference type="PANTHER" id="PTHR32552:SF81">
    <property type="entry name" value="TONB-DEPENDENT OUTER MEMBRANE RECEPTOR"/>
    <property type="match status" value="1"/>
</dbReference>
<evidence type="ECO:0000256" key="9">
    <source>
        <dbReference type="ARBA" id="ARBA00023136"/>
    </source>
</evidence>